<dbReference type="SUPFAM" id="SSF54534">
    <property type="entry name" value="FKBP-like"/>
    <property type="match status" value="1"/>
</dbReference>
<feature type="domain" description="PPIase FKBP-type" evidence="6">
    <location>
        <begin position="133"/>
        <end position="226"/>
    </location>
</feature>
<keyword evidence="8" id="KW-1185">Reference proteome</keyword>
<organism evidence="7 8">
    <name type="scientific">Orchesella dallaii</name>
    <dbReference type="NCBI Taxonomy" id="48710"/>
    <lineage>
        <taxon>Eukaryota</taxon>
        <taxon>Metazoa</taxon>
        <taxon>Ecdysozoa</taxon>
        <taxon>Arthropoda</taxon>
        <taxon>Hexapoda</taxon>
        <taxon>Collembola</taxon>
        <taxon>Entomobryomorpha</taxon>
        <taxon>Entomobryoidea</taxon>
        <taxon>Orchesellidae</taxon>
        <taxon>Orchesellinae</taxon>
        <taxon>Orchesella</taxon>
    </lineage>
</organism>
<evidence type="ECO:0000256" key="5">
    <source>
        <dbReference type="SAM" id="MobiDB-lite"/>
    </source>
</evidence>
<protein>
    <recommendedName>
        <fullName evidence="4">peptidylprolyl isomerase</fullName>
        <ecNumber evidence="4">5.2.1.8</ecNumber>
    </recommendedName>
</protein>
<feature type="compositionally biased region" description="Acidic residues" evidence="5">
    <location>
        <begin position="1"/>
        <end position="14"/>
    </location>
</feature>
<dbReference type="InterPro" id="IPR046357">
    <property type="entry name" value="PPIase_dom_sf"/>
</dbReference>
<dbReference type="PANTHER" id="PTHR46674:SF1">
    <property type="entry name" value="INACTIVE PEPTIDYL-PROLYL CIS-TRANS ISOMERASE FKBP6"/>
    <property type="match status" value="1"/>
</dbReference>
<dbReference type="Gene3D" id="3.10.50.40">
    <property type="match status" value="1"/>
</dbReference>
<evidence type="ECO:0000259" key="6">
    <source>
        <dbReference type="PROSITE" id="PS50059"/>
    </source>
</evidence>
<comment type="similarity">
    <text evidence="1">Belongs to the FKBP6 family.</text>
</comment>
<gene>
    <name evidence="7" type="ORF">ODALV1_LOCUS22330</name>
</gene>
<feature type="region of interest" description="Disordered" evidence="5">
    <location>
        <begin position="1"/>
        <end position="20"/>
    </location>
</feature>
<evidence type="ECO:0000256" key="2">
    <source>
        <dbReference type="ARBA" id="ARBA00022737"/>
    </source>
</evidence>
<name>A0ABP1RHT2_9HEXA</name>
<proteinExistence type="inferred from homology"/>
<dbReference type="Proteomes" id="UP001642540">
    <property type="component" value="Unassembled WGS sequence"/>
</dbReference>
<dbReference type="InterPro" id="IPR042282">
    <property type="entry name" value="FKBP6/shu"/>
</dbReference>
<evidence type="ECO:0000256" key="1">
    <source>
        <dbReference type="ARBA" id="ARBA00009648"/>
    </source>
</evidence>
<dbReference type="Pfam" id="PF00254">
    <property type="entry name" value="FKBP_C"/>
    <property type="match status" value="1"/>
</dbReference>
<accession>A0ABP1RHT2</accession>
<dbReference type="InterPro" id="IPR011990">
    <property type="entry name" value="TPR-like_helical_dom_sf"/>
</dbReference>
<dbReference type="EC" id="5.2.1.8" evidence="4"/>
<keyword evidence="2" id="KW-0677">Repeat</keyword>
<keyword evidence="3" id="KW-0802">TPR repeat</keyword>
<reference evidence="7 8" key="1">
    <citation type="submission" date="2024-08" db="EMBL/GenBank/DDBJ databases">
        <authorList>
            <person name="Cucini C."/>
            <person name="Frati F."/>
        </authorList>
    </citation>
    <scope>NUCLEOTIDE SEQUENCE [LARGE SCALE GENOMIC DNA]</scope>
</reference>
<dbReference type="SUPFAM" id="SSF48452">
    <property type="entry name" value="TPR-like"/>
    <property type="match status" value="1"/>
</dbReference>
<evidence type="ECO:0000313" key="7">
    <source>
        <dbReference type="EMBL" id="CAL8128565.1"/>
    </source>
</evidence>
<keyword evidence="4" id="KW-0413">Isomerase</keyword>
<sequence>MDSEDEFSDVDQVLEDGGPSEFDLNVADAMEKSLDFRRMLETGEVYGFEMDTPDMVETEGHKEKQVKAPLLSDQRTLNKTKVMHYDKNFDEVVDTIVGDFSELEILMTSVNDGDDRLKKLILKSGTGPTVDINQVVRVHYIISAEFVDDVIDSTYERRRAARFRLGAGEVLPILDVGTQTMRVGEISKFLGTSDLGYGNMGVPLENNGFIPADSRILVQVELLDAQVQSNIDSFHGLSDAERKEIGFEKLLEHTEVTKAEGNELFKAGIYDKALIRYKSAFGCLKDMTPMSAEETEKFLSLKGILLKNLAMASFKLGEFKAGFKYGKVAADLKVSKDLKAKANYWCAKCLFEMGKYEEGLGYVKTAKDLRPDNDVKELYDKYLIKKRESEAQEKETCLRMMKAVTISDTKEQDAAKK</sequence>
<evidence type="ECO:0000313" key="8">
    <source>
        <dbReference type="Proteomes" id="UP001642540"/>
    </source>
</evidence>
<dbReference type="PROSITE" id="PS50059">
    <property type="entry name" value="FKBP_PPIASE"/>
    <property type="match status" value="1"/>
</dbReference>
<evidence type="ECO:0000256" key="3">
    <source>
        <dbReference type="ARBA" id="ARBA00022803"/>
    </source>
</evidence>
<dbReference type="EMBL" id="CAXLJM020000075">
    <property type="protein sequence ID" value="CAL8128565.1"/>
    <property type="molecule type" value="Genomic_DNA"/>
</dbReference>
<comment type="caution">
    <text evidence="7">The sequence shown here is derived from an EMBL/GenBank/DDBJ whole genome shotgun (WGS) entry which is preliminary data.</text>
</comment>
<keyword evidence="4" id="KW-0697">Rotamase</keyword>
<dbReference type="PANTHER" id="PTHR46674">
    <property type="entry name" value="INACTIVE PEPTIDYL-PROLYL CIS-TRANS ISOMERASE FKBP6"/>
    <property type="match status" value="1"/>
</dbReference>
<dbReference type="InterPro" id="IPR001179">
    <property type="entry name" value="PPIase_FKBP_dom"/>
</dbReference>
<comment type="catalytic activity">
    <reaction evidence="4">
        <text>[protein]-peptidylproline (omega=180) = [protein]-peptidylproline (omega=0)</text>
        <dbReference type="Rhea" id="RHEA:16237"/>
        <dbReference type="Rhea" id="RHEA-COMP:10747"/>
        <dbReference type="Rhea" id="RHEA-COMP:10748"/>
        <dbReference type="ChEBI" id="CHEBI:83833"/>
        <dbReference type="ChEBI" id="CHEBI:83834"/>
        <dbReference type="EC" id="5.2.1.8"/>
    </reaction>
</comment>
<dbReference type="Gene3D" id="1.25.40.10">
    <property type="entry name" value="Tetratricopeptide repeat domain"/>
    <property type="match status" value="1"/>
</dbReference>
<evidence type="ECO:0000256" key="4">
    <source>
        <dbReference type="PROSITE-ProRule" id="PRU00277"/>
    </source>
</evidence>